<reference evidence="2 3" key="1">
    <citation type="journal article" date="2016" name="Nat. Commun.">
        <title>Thousands of microbial genomes shed light on interconnected biogeochemical processes in an aquifer system.</title>
        <authorList>
            <person name="Anantharaman K."/>
            <person name="Brown C.T."/>
            <person name="Hug L.A."/>
            <person name="Sharon I."/>
            <person name="Castelle C.J."/>
            <person name="Probst A.J."/>
            <person name="Thomas B.C."/>
            <person name="Singh A."/>
            <person name="Wilkins M.J."/>
            <person name="Karaoz U."/>
            <person name="Brodie E.L."/>
            <person name="Williams K.H."/>
            <person name="Hubbard S.S."/>
            <person name="Banfield J.F."/>
        </authorList>
    </citation>
    <scope>NUCLEOTIDE SEQUENCE [LARGE SCALE GENOMIC DNA]</scope>
</reference>
<gene>
    <name evidence="2" type="ORF">A3E39_04135</name>
</gene>
<sequence length="236" mass="25320">MRRATPVILAVLLGALATAIGMGVFLKLANDDRIRLADEAAQAKIAIKRAEEEKATIANDANRKVAAANQEVTKAQLVLKDLQEERALLATAKQLAKPSTRDLRGWQPVISLGQGLGLSLPPKTSVESNDAAALTAVKTTTTSAWTDARWLSVGAYDYGRERELTSALATTTPLAYLVEGRLLLGVQGSLGNGDRMAVLRIREAASSTHLLWIKDPGTLGYGNGIERFLATLDFRD</sequence>
<evidence type="ECO:0000313" key="3">
    <source>
        <dbReference type="Proteomes" id="UP000176603"/>
    </source>
</evidence>
<evidence type="ECO:0000313" key="2">
    <source>
        <dbReference type="EMBL" id="OGL79124.1"/>
    </source>
</evidence>
<name>A0A1F7UMZ1_9BACT</name>
<feature type="coiled-coil region" evidence="1">
    <location>
        <begin position="33"/>
        <end position="85"/>
    </location>
</feature>
<evidence type="ECO:0000256" key="1">
    <source>
        <dbReference type="SAM" id="Coils"/>
    </source>
</evidence>
<protein>
    <submittedName>
        <fullName evidence="2">Uncharacterized protein</fullName>
    </submittedName>
</protein>
<dbReference type="AlphaFoldDB" id="A0A1F7UMZ1"/>
<organism evidence="2 3">
    <name type="scientific">Candidatus Uhrbacteria bacterium RIFCSPHIGHO2_12_FULL_60_25</name>
    <dbReference type="NCBI Taxonomy" id="1802399"/>
    <lineage>
        <taxon>Bacteria</taxon>
        <taxon>Candidatus Uhriibacteriota</taxon>
    </lineage>
</organism>
<proteinExistence type="predicted"/>
<dbReference type="Proteomes" id="UP000176603">
    <property type="component" value="Unassembled WGS sequence"/>
</dbReference>
<comment type="caution">
    <text evidence="2">The sequence shown here is derived from an EMBL/GenBank/DDBJ whole genome shotgun (WGS) entry which is preliminary data.</text>
</comment>
<accession>A0A1F7UMZ1</accession>
<dbReference type="STRING" id="1802399.A3E39_04135"/>
<keyword evidence="1" id="KW-0175">Coiled coil</keyword>
<dbReference type="EMBL" id="MGEH01000017">
    <property type="protein sequence ID" value="OGL79124.1"/>
    <property type="molecule type" value="Genomic_DNA"/>
</dbReference>